<dbReference type="PANTHER" id="PTHR12832:SF11">
    <property type="entry name" value="LD23868P"/>
    <property type="match status" value="1"/>
</dbReference>
<reference evidence="3 4" key="1">
    <citation type="submission" date="2019-03" db="EMBL/GenBank/DDBJ databases">
        <title>Sequencing 25 genomes of Wallemia mellicola.</title>
        <authorList>
            <person name="Gostincar C."/>
        </authorList>
    </citation>
    <scope>NUCLEOTIDE SEQUENCE [LARGE SCALE GENOMIC DNA]</scope>
    <source>
        <strain evidence="3 4">EXF-757</strain>
    </source>
</reference>
<evidence type="ECO:0000313" key="4">
    <source>
        <dbReference type="Proteomes" id="UP000310708"/>
    </source>
</evidence>
<dbReference type="EMBL" id="SPRX01000074">
    <property type="protein sequence ID" value="TIC62233.1"/>
    <property type="molecule type" value="Genomic_DNA"/>
</dbReference>
<dbReference type="Pfam" id="PF05794">
    <property type="entry name" value="Tcp11"/>
    <property type="match status" value="1"/>
</dbReference>
<proteinExistence type="inferred from homology"/>
<organism evidence="3 4">
    <name type="scientific">Wallemia mellicola</name>
    <dbReference type="NCBI Taxonomy" id="1708541"/>
    <lineage>
        <taxon>Eukaryota</taxon>
        <taxon>Fungi</taxon>
        <taxon>Dikarya</taxon>
        <taxon>Basidiomycota</taxon>
        <taxon>Wallemiomycotina</taxon>
        <taxon>Wallemiomycetes</taxon>
        <taxon>Wallemiales</taxon>
        <taxon>Wallemiaceae</taxon>
        <taxon>Wallemia</taxon>
    </lineage>
</organism>
<dbReference type="Proteomes" id="UP000310708">
    <property type="component" value="Unassembled WGS sequence"/>
</dbReference>
<evidence type="ECO:0000313" key="3">
    <source>
        <dbReference type="EMBL" id="TIC62233.1"/>
    </source>
</evidence>
<dbReference type="AlphaFoldDB" id="A0A4T0MA70"/>
<protein>
    <submittedName>
        <fullName evidence="3">Uncharacterized protein</fullName>
    </submittedName>
</protein>
<gene>
    <name evidence="3" type="ORF">E3Q01_04050</name>
</gene>
<sequence length="522" mass="60103">MEGNNKRRRVNKYKPSLIANINIKSILELDILNILYNDNLRHEIIHSKSLQFKSLNNSKKSDLYWKAIEYELEFDCSCLVFDDKDQGSIVECKCHNGVQPKRIPIMIRNIRDILINLLEKSNKADSDRVNELTNELLDDKLTLSQLFKSLSEILKKHCAPIRDSLIDRFLSTSFDNLTQSLELFLTLLEQMKIDILNHQLIAHRQLILQSAIEIEFQYFEMRRQSDELSIENTINCLSISKGNTIRETFFLNVLQQLQSNGQLPETLLLDKSKLDNSHQQIQDLTLISLLLLLARQTLNGFNSSSLKQFTVNELQELKSELFVILNNGKIPSPLFKTQQNNKGLTFKVVDLIQSSSNQSTLFSQLSDKTILMSLTHITRAVNKKLGYIDSSPSTELLQRLKDWFDLHYNKQSNVYHLIRKRLYDNLIQQILEGFTTISSNLNEPCVIDILTISKRLSNILDFNYKTFEGLYAKLLNTSITSDIASSHKHKQITKSQAQGEGDNDTDNNKLPFHKNEASIIPT</sequence>
<dbReference type="GO" id="GO:0010737">
    <property type="term" value="P:protein kinase A signaling"/>
    <property type="evidence" value="ECO:0007669"/>
    <property type="project" value="TreeGrafter"/>
</dbReference>
<comment type="caution">
    <text evidence="3">The sequence shown here is derived from an EMBL/GenBank/DDBJ whole genome shotgun (WGS) entry which is preliminary data.</text>
</comment>
<evidence type="ECO:0000256" key="1">
    <source>
        <dbReference type="ARBA" id="ARBA00010954"/>
    </source>
</evidence>
<dbReference type="InterPro" id="IPR008862">
    <property type="entry name" value="Tcp11"/>
</dbReference>
<evidence type="ECO:0000256" key="2">
    <source>
        <dbReference type="SAM" id="MobiDB-lite"/>
    </source>
</evidence>
<feature type="region of interest" description="Disordered" evidence="2">
    <location>
        <begin position="490"/>
        <end position="522"/>
    </location>
</feature>
<comment type="similarity">
    <text evidence="1">Belongs to the TCP11 family.</text>
</comment>
<name>A0A4T0MA70_9BASI</name>
<accession>A0A4T0MA70</accession>
<dbReference type="PANTHER" id="PTHR12832">
    <property type="entry name" value="TESTIS-SPECIFIC PROTEIN PBS13 T-COMPLEX 11"/>
    <property type="match status" value="1"/>
</dbReference>